<dbReference type="EMBL" id="JBHTJH010000017">
    <property type="protein sequence ID" value="MFD0864031.1"/>
    <property type="molecule type" value="Genomic_DNA"/>
</dbReference>
<dbReference type="Pfam" id="PF04397">
    <property type="entry name" value="LytTR"/>
    <property type="match status" value="1"/>
</dbReference>
<dbReference type="SMART" id="SM00850">
    <property type="entry name" value="LytTR"/>
    <property type="match status" value="1"/>
</dbReference>
<feature type="transmembrane region" description="Helical" evidence="1">
    <location>
        <begin position="12"/>
        <end position="32"/>
    </location>
</feature>
<dbReference type="PANTHER" id="PTHR37299">
    <property type="entry name" value="TRANSCRIPTIONAL REGULATOR-RELATED"/>
    <property type="match status" value="1"/>
</dbReference>
<gene>
    <name evidence="3" type="ORF">ACFQ1M_17580</name>
</gene>
<dbReference type="Proteomes" id="UP001596978">
    <property type="component" value="Unassembled WGS sequence"/>
</dbReference>
<evidence type="ECO:0000313" key="4">
    <source>
        <dbReference type="Proteomes" id="UP001596978"/>
    </source>
</evidence>
<protein>
    <submittedName>
        <fullName evidence="3">LytR/AlgR family response regulator transcription factor</fullName>
    </submittedName>
</protein>
<feature type="domain" description="HTH LytTR-type" evidence="2">
    <location>
        <begin position="171"/>
        <end position="277"/>
    </location>
</feature>
<feature type="transmembrane region" description="Helical" evidence="1">
    <location>
        <begin position="74"/>
        <end position="92"/>
    </location>
</feature>
<dbReference type="Gene3D" id="2.40.50.1020">
    <property type="entry name" value="LytTr DNA-binding domain"/>
    <property type="match status" value="1"/>
</dbReference>
<feature type="transmembrane region" description="Helical" evidence="1">
    <location>
        <begin position="38"/>
        <end position="62"/>
    </location>
</feature>
<evidence type="ECO:0000259" key="2">
    <source>
        <dbReference type="PROSITE" id="PS50930"/>
    </source>
</evidence>
<keyword evidence="1" id="KW-0472">Membrane</keyword>
<keyword evidence="4" id="KW-1185">Reference proteome</keyword>
<reference evidence="4" key="1">
    <citation type="journal article" date="2019" name="Int. J. Syst. Evol. Microbiol.">
        <title>The Global Catalogue of Microorganisms (GCM) 10K type strain sequencing project: providing services to taxonomists for standard genome sequencing and annotation.</title>
        <authorList>
            <consortium name="The Broad Institute Genomics Platform"/>
            <consortium name="The Broad Institute Genome Sequencing Center for Infectious Disease"/>
            <person name="Wu L."/>
            <person name="Ma J."/>
        </authorList>
    </citation>
    <scope>NUCLEOTIDE SEQUENCE [LARGE SCALE GENOMIC DNA]</scope>
    <source>
        <strain evidence="4">CCUG 62952</strain>
    </source>
</reference>
<name>A0ABW3D4S7_9FLAO</name>
<proteinExistence type="predicted"/>
<organism evidence="3 4">
    <name type="scientific">Sungkyunkwania multivorans</name>
    <dbReference type="NCBI Taxonomy" id="1173618"/>
    <lineage>
        <taxon>Bacteria</taxon>
        <taxon>Pseudomonadati</taxon>
        <taxon>Bacteroidota</taxon>
        <taxon>Flavobacteriia</taxon>
        <taxon>Flavobacteriales</taxon>
        <taxon>Flavobacteriaceae</taxon>
        <taxon>Sungkyunkwania</taxon>
    </lineage>
</organism>
<dbReference type="InterPro" id="IPR007492">
    <property type="entry name" value="LytTR_DNA-bd_dom"/>
</dbReference>
<dbReference type="RefSeq" id="WP_386410796.1">
    <property type="nucleotide sequence ID" value="NZ_JBHTJH010000017.1"/>
</dbReference>
<evidence type="ECO:0000313" key="3">
    <source>
        <dbReference type="EMBL" id="MFD0864031.1"/>
    </source>
</evidence>
<accession>A0ABW3D4S7</accession>
<evidence type="ECO:0000256" key="1">
    <source>
        <dbReference type="SAM" id="Phobius"/>
    </source>
</evidence>
<dbReference type="PANTHER" id="PTHR37299:SF1">
    <property type="entry name" value="STAGE 0 SPORULATION PROTEIN A HOMOLOG"/>
    <property type="match status" value="1"/>
</dbReference>
<comment type="caution">
    <text evidence="3">The sequence shown here is derived from an EMBL/GenBank/DDBJ whole genome shotgun (WGS) entry which is preliminary data.</text>
</comment>
<keyword evidence="1" id="KW-1133">Transmembrane helix</keyword>
<sequence>MGIEKINFKRAFRFLPQMLLVGVGIGTANYSIHSDLNWIQWTMLSISTSLIIGYSLVTIGLNRSWLELHLKSRWLRYGTIAILCFLMAGIATEVDQMLRSLVFENRQFKPLSARKMYLFNGIISLVLGISFYQYNFNRSDNVKSGEQQKEPVPLKKNTLQPSDPTEIITSVPVKQGDNILLIPLQDIVYFEAFDNYSFAYTVMGEKKLCDYSLLFLAKRLNDKFSRVHRKYIVNKEHIKLIKPHLNGRYIIQFDKSNIASITSSKSYSTTIRNLIKIN</sequence>
<dbReference type="InterPro" id="IPR046947">
    <property type="entry name" value="LytR-like"/>
</dbReference>
<keyword evidence="1" id="KW-0812">Transmembrane</keyword>
<feature type="transmembrane region" description="Helical" evidence="1">
    <location>
        <begin position="116"/>
        <end position="134"/>
    </location>
</feature>
<dbReference type="PROSITE" id="PS50930">
    <property type="entry name" value="HTH_LYTTR"/>
    <property type="match status" value="1"/>
</dbReference>